<gene>
    <name evidence="3" type="ORF">IFR04_007469</name>
</gene>
<dbReference type="EMBL" id="JAFJYH010000106">
    <property type="protein sequence ID" value="KAG4419418.1"/>
    <property type="molecule type" value="Genomic_DNA"/>
</dbReference>
<comment type="caution">
    <text evidence="3">The sequence shown here is derived from an EMBL/GenBank/DDBJ whole genome shotgun (WGS) entry which is preliminary data.</text>
</comment>
<dbReference type="GO" id="GO:0016020">
    <property type="term" value="C:membrane"/>
    <property type="evidence" value="ECO:0007669"/>
    <property type="project" value="TreeGrafter"/>
</dbReference>
<dbReference type="InterPro" id="IPR022812">
    <property type="entry name" value="Dynamin"/>
</dbReference>
<dbReference type="GO" id="GO:0008017">
    <property type="term" value="F:microtubule binding"/>
    <property type="evidence" value="ECO:0007669"/>
    <property type="project" value="TreeGrafter"/>
</dbReference>
<dbReference type="PANTHER" id="PTHR11566">
    <property type="entry name" value="DYNAMIN"/>
    <property type="match status" value="1"/>
</dbReference>
<dbReference type="OrthoDB" id="415706at2759"/>
<feature type="domain" description="GED" evidence="2">
    <location>
        <begin position="509"/>
        <end position="608"/>
    </location>
</feature>
<dbReference type="Pfam" id="PF01031">
    <property type="entry name" value="Dynamin_M"/>
    <property type="match status" value="1"/>
</dbReference>
<evidence type="ECO:0000313" key="4">
    <source>
        <dbReference type="Proteomes" id="UP000664132"/>
    </source>
</evidence>
<dbReference type="GO" id="GO:0005739">
    <property type="term" value="C:mitochondrion"/>
    <property type="evidence" value="ECO:0007669"/>
    <property type="project" value="TreeGrafter"/>
</dbReference>
<dbReference type="GO" id="GO:0006897">
    <property type="term" value="P:endocytosis"/>
    <property type="evidence" value="ECO:0007669"/>
    <property type="project" value="TreeGrafter"/>
</dbReference>
<dbReference type="GO" id="GO:0016559">
    <property type="term" value="P:peroxisome fission"/>
    <property type="evidence" value="ECO:0007669"/>
    <property type="project" value="TreeGrafter"/>
</dbReference>
<dbReference type="GO" id="GO:0005874">
    <property type="term" value="C:microtubule"/>
    <property type="evidence" value="ECO:0007669"/>
    <property type="project" value="TreeGrafter"/>
</dbReference>
<dbReference type="SUPFAM" id="SSF52540">
    <property type="entry name" value="P-loop containing nucleoside triphosphate hydrolases"/>
    <property type="match status" value="1"/>
</dbReference>
<dbReference type="Gene3D" id="3.40.50.300">
    <property type="entry name" value="P-loop containing nucleotide triphosphate hydrolases"/>
    <property type="match status" value="1"/>
</dbReference>
<keyword evidence="4" id="KW-1185">Reference proteome</keyword>
<dbReference type="AlphaFoldDB" id="A0A8H7TIC6"/>
<sequence length="629" mass="70395">MGENVSLNREILEASVGLGDKVTVDKLQFIERLHAIGVSKYIGLPQEPEALNVAEFENSLFGSTEFRIEFAHLLATASRQILGSQLESQALSQATLHITVQGPNQIKLTVVDLPGLVTTHPSSTNARRLVDRYIDNPRSIVLAVVVPEDPDTQEVLQIIRSIPNKEDRVIGVMNKCDKRQDCADYWVLDAIKNERHYFQTGVWPTLNQPTKLGIGNLRQALTRMHSDHITTSIPEFIPEIQRNLGQCQSKLAQLGNPRNTLREQRDCMVALASEISRFSTDAIEGIYHNLPVDISARIRGNVQKSLESFRDRMAEDFGGFPQTIPHLLTSRDEHTWRDSILAVPILQSIHEVIRDNRGREFTGEINPHVPRVLWSSYTDPWAARGVELIDEILESLLDSIETLVQEATQDEELQNSTMSWLCNELLTVTTEAANEELARLHDYEENMWSLVPRHDHLRISLYDDAVNEMATSPVGFSGLSPDVAATVQSVQWKNHIKLWLSNNPDVDGVLQTLNHLKAYYEIAIISVGRFIDNVGLQIIERHLLGKKSPLSMFTPSYVLNMAEDDPEKLQSIAGENAEKTVEIEDINQEILTLKEALVEARSHGILHHSTTSGTLAAQGSRAEISGAVA</sequence>
<dbReference type="InterPro" id="IPR000375">
    <property type="entry name" value="Dynamin_stalk"/>
</dbReference>
<organism evidence="3 4">
    <name type="scientific">Cadophora malorum</name>
    <dbReference type="NCBI Taxonomy" id="108018"/>
    <lineage>
        <taxon>Eukaryota</taxon>
        <taxon>Fungi</taxon>
        <taxon>Dikarya</taxon>
        <taxon>Ascomycota</taxon>
        <taxon>Pezizomycotina</taxon>
        <taxon>Leotiomycetes</taxon>
        <taxon>Helotiales</taxon>
        <taxon>Ploettnerulaceae</taxon>
        <taxon>Cadophora</taxon>
    </lineage>
</organism>
<dbReference type="GO" id="GO:0003924">
    <property type="term" value="F:GTPase activity"/>
    <property type="evidence" value="ECO:0007669"/>
    <property type="project" value="TreeGrafter"/>
</dbReference>
<reference evidence="3" key="1">
    <citation type="submission" date="2021-02" db="EMBL/GenBank/DDBJ databases">
        <title>Genome sequence Cadophora malorum strain M34.</title>
        <authorList>
            <person name="Stefanovic E."/>
            <person name="Vu D."/>
            <person name="Scully C."/>
            <person name="Dijksterhuis J."/>
            <person name="Roader J."/>
            <person name="Houbraken J."/>
        </authorList>
    </citation>
    <scope>NUCLEOTIDE SEQUENCE</scope>
    <source>
        <strain evidence="3">M34</strain>
    </source>
</reference>
<dbReference type="PANTHER" id="PTHR11566:SF146">
    <property type="entry name" value="FAMILY GTPASE, PUTATIVE (AFU_ORTHOLOGUE AFUA_4G14300)-RELATED"/>
    <property type="match status" value="1"/>
</dbReference>
<protein>
    <recommendedName>
        <fullName evidence="2">GED domain-containing protein</fullName>
    </recommendedName>
</protein>
<accession>A0A8H7TIC6</accession>
<name>A0A8H7TIC6_9HELO</name>
<evidence type="ECO:0000256" key="1">
    <source>
        <dbReference type="SAM" id="Coils"/>
    </source>
</evidence>
<keyword evidence="1" id="KW-0175">Coiled coil</keyword>
<dbReference type="Proteomes" id="UP000664132">
    <property type="component" value="Unassembled WGS sequence"/>
</dbReference>
<dbReference type="InterPro" id="IPR027417">
    <property type="entry name" value="P-loop_NTPase"/>
</dbReference>
<dbReference type="PROSITE" id="PS51388">
    <property type="entry name" value="GED"/>
    <property type="match status" value="1"/>
</dbReference>
<dbReference type="Gene3D" id="1.20.120.1240">
    <property type="entry name" value="Dynamin, middle domain"/>
    <property type="match status" value="1"/>
</dbReference>
<dbReference type="GO" id="GO:0048312">
    <property type="term" value="P:intracellular distribution of mitochondria"/>
    <property type="evidence" value="ECO:0007669"/>
    <property type="project" value="TreeGrafter"/>
</dbReference>
<dbReference type="GO" id="GO:0000266">
    <property type="term" value="P:mitochondrial fission"/>
    <property type="evidence" value="ECO:0007669"/>
    <property type="project" value="TreeGrafter"/>
</dbReference>
<feature type="coiled-coil region" evidence="1">
    <location>
        <begin position="576"/>
        <end position="603"/>
    </location>
</feature>
<proteinExistence type="predicted"/>
<dbReference type="InterPro" id="IPR020850">
    <property type="entry name" value="GED_dom"/>
</dbReference>
<evidence type="ECO:0000313" key="3">
    <source>
        <dbReference type="EMBL" id="KAG4419418.1"/>
    </source>
</evidence>
<evidence type="ECO:0000259" key="2">
    <source>
        <dbReference type="PROSITE" id="PS51388"/>
    </source>
</evidence>